<evidence type="ECO:0000313" key="3">
    <source>
        <dbReference type="Proteomes" id="UP001152562"/>
    </source>
</evidence>
<gene>
    <name evidence="2" type="ORF">PIBRA_LOCUS4180</name>
</gene>
<dbReference type="Proteomes" id="UP001152562">
    <property type="component" value="Unassembled WGS sequence"/>
</dbReference>
<protein>
    <submittedName>
        <fullName evidence="2">Uncharacterized protein</fullName>
    </submittedName>
</protein>
<accession>A0A9P0T8U4</accession>
<reference evidence="2" key="1">
    <citation type="submission" date="2022-05" db="EMBL/GenBank/DDBJ databases">
        <authorList>
            <person name="Okamura Y."/>
        </authorList>
    </citation>
    <scope>NUCLEOTIDE SEQUENCE</scope>
</reference>
<organism evidence="2 3">
    <name type="scientific">Pieris brassicae</name>
    <name type="common">White butterfly</name>
    <name type="synonym">Large white butterfly</name>
    <dbReference type="NCBI Taxonomy" id="7116"/>
    <lineage>
        <taxon>Eukaryota</taxon>
        <taxon>Metazoa</taxon>
        <taxon>Ecdysozoa</taxon>
        <taxon>Arthropoda</taxon>
        <taxon>Hexapoda</taxon>
        <taxon>Insecta</taxon>
        <taxon>Pterygota</taxon>
        <taxon>Neoptera</taxon>
        <taxon>Endopterygota</taxon>
        <taxon>Lepidoptera</taxon>
        <taxon>Glossata</taxon>
        <taxon>Ditrysia</taxon>
        <taxon>Papilionoidea</taxon>
        <taxon>Pieridae</taxon>
        <taxon>Pierinae</taxon>
        <taxon>Pieris</taxon>
    </lineage>
</organism>
<evidence type="ECO:0000256" key="1">
    <source>
        <dbReference type="SAM" id="MobiDB-lite"/>
    </source>
</evidence>
<evidence type="ECO:0000313" key="2">
    <source>
        <dbReference type="EMBL" id="CAH4023349.1"/>
    </source>
</evidence>
<feature type="region of interest" description="Disordered" evidence="1">
    <location>
        <begin position="1"/>
        <end position="32"/>
    </location>
</feature>
<comment type="caution">
    <text evidence="2">The sequence shown here is derived from an EMBL/GenBank/DDBJ whole genome shotgun (WGS) entry which is preliminary data.</text>
</comment>
<name>A0A9P0T8U4_PIEBR</name>
<dbReference type="AlphaFoldDB" id="A0A9P0T8U4"/>
<dbReference type="EMBL" id="CALOZG010000004">
    <property type="protein sequence ID" value="CAH4023349.1"/>
    <property type="molecule type" value="Genomic_DNA"/>
</dbReference>
<sequence>MLLSVGLANDSKEIASRERTRRGYGGRDLRSQGQGPVLVVVHRRRRRRRDCRRFAQKIAHSRPLWTRTPHRMTLEGEVARRLRAQTSIRDARHADAPASSPAPTLRLSLSTIALLSPRVRRR</sequence>
<keyword evidence="3" id="KW-1185">Reference proteome</keyword>
<proteinExistence type="predicted"/>